<dbReference type="Proteomes" id="UP000240760">
    <property type="component" value="Unassembled WGS sequence"/>
</dbReference>
<keyword evidence="1" id="KW-1133">Transmembrane helix</keyword>
<keyword evidence="1" id="KW-0812">Transmembrane</keyword>
<keyword evidence="1" id="KW-0472">Membrane</keyword>
<evidence type="ECO:0000313" key="3">
    <source>
        <dbReference type="Proteomes" id="UP000240760"/>
    </source>
</evidence>
<gene>
    <name evidence="2" type="ORF">M440DRAFT_1458227</name>
</gene>
<proteinExistence type="predicted"/>
<reference evidence="2 3" key="1">
    <citation type="submission" date="2016-07" db="EMBL/GenBank/DDBJ databases">
        <title>Multiple horizontal gene transfer events from other fungi enriched the ability of initially mycotrophic Trichoderma (Ascomycota) to feed on dead plant biomass.</title>
        <authorList>
            <consortium name="DOE Joint Genome Institute"/>
            <person name="Aerts A."/>
            <person name="Atanasova L."/>
            <person name="Chenthamara K."/>
            <person name="Zhang J."/>
            <person name="Grujic M."/>
            <person name="Henrissat B."/>
            <person name="Kuo A."/>
            <person name="Salamov A."/>
            <person name="Lipzen A."/>
            <person name="Labutti K."/>
            <person name="Barry K."/>
            <person name="Miao Y."/>
            <person name="Rahimi M.J."/>
            <person name="Shen Q."/>
            <person name="Grigoriev I.V."/>
            <person name="Kubicek C.P."/>
            <person name="Druzhinina I.S."/>
        </authorList>
    </citation>
    <scope>NUCLEOTIDE SEQUENCE [LARGE SCALE GENOMIC DNA]</scope>
    <source>
        <strain evidence="2 3">ATCC 18648</strain>
    </source>
</reference>
<protein>
    <submittedName>
        <fullName evidence="2">Uncharacterized protein</fullName>
    </submittedName>
</protein>
<organism evidence="2 3">
    <name type="scientific">Trichoderma longibrachiatum ATCC 18648</name>
    <dbReference type="NCBI Taxonomy" id="983965"/>
    <lineage>
        <taxon>Eukaryota</taxon>
        <taxon>Fungi</taxon>
        <taxon>Dikarya</taxon>
        <taxon>Ascomycota</taxon>
        <taxon>Pezizomycotina</taxon>
        <taxon>Sordariomycetes</taxon>
        <taxon>Hypocreomycetidae</taxon>
        <taxon>Hypocreales</taxon>
        <taxon>Hypocreaceae</taxon>
        <taxon>Trichoderma</taxon>
    </lineage>
</organism>
<dbReference type="AlphaFoldDB" id="A0A2T4C317"/>
<dbReference type="EMBL" id="KZ679133">
    <property type="protein sequence ID" value="PTB75957.1"/>
    <property type="molecule type" value="Genomic_DNA"/>
</dbReference>
<evidence type="ECO:0000313" key="2">
    <source>
        <dbReference type="EMBL" id="PTB75957.1"/>
    </source>
</evidence>
<accession>A0A2T4C317</accession>
<name>A0A2T4C317_TRILO</name>
<feature type="transmembrane region" description="Helical" evidence="1">
    <location>
        <begin position="12"/>
        <end position="29"/>
    </location>
</feature>
<dbReference type="OrthoDB" id="3780330at2759"/>
<sequence length="264" mass="29223">MRLTSSGSHEYGYLAILVNCLFICVLNAVDLSEKLPPKGPLGVRLDYELATVGTGDEPPNYAVGSKMLVFSTHLTFNEPVSSITNGQLAQMLSDAWYEMGADGQQYDFGDTRLPSIMTFFAFGNEVILSSSQKGPSFTYDYSNSPVKESLALCMAVWKEQTGEEKRHDRGGACGEIMCAHQYYQLHNTPLKDAKVRALTAIYLKPKKKITFIPECGTGQQADWGCNLFVAQNNIDYLALDTKKEPYNINTVAGGVRKIDQIRMC</sequence>
<keyword evidence="3" id="KW-1185">Reference proteome</keyword>
<evidence type="ECO:0000256" key="1">
    <source>
        <dbReference type="SAM" id="Phobius"/>
    </source>
</evidence>